<organism evidence="2 3">
    <name type="scientific">Natronorubrum texcoconense</name>
    <dbReference type="NCBI Taxonomy" id="1095776"/>
    <lineage>
        <taxon>Archaea</taxon>
        <taxon>Methanobacteriati</taxon>
        <taxon>Methanobacteriota</taxon>
        <taxon>Stenosarchaea group</taxon>
        <taxon>Halobacteria</taxon>
        <taxon>Halobacteriales</taxon>
        <taxon>Natrialbaceae</taxon>
        <taxon>Natronorubrum</taxon>
    </lineage>
</organism>
<keyword evidence="1" id="KW-0472">Membrane</keyword>
<reference evidence="3" key="1">
    <citation type="submission" date="2016-10" db="EMBL/GenBank/DDBJ databases">
        <authorList>
            <person name="Varghese N."/>
            <person name="Submissions S."/>
        </authorList>
    </citation>
    <scope>NUCLEOTIDE SEQUENCE [LARGE SCALE GENOMIC DNA]</scope>
    <source>
        <strain evidence="3">B4,CECT 8067,JCM 17497</strain>
    </source>
</reference>
<evidence type="ECO:0000256" key="1">
    <source>
        <dbReference type="SAM" id="Phobius"/>
    </source>
</evidence>
<feature type="transmembrane region" description="Helical" evidence="1">
    <location>
        <begin position="47"/>
        <end position="63"/>
    </location>
</feature>
<dbReference type="EMBL" id="FNFE01000009">
    <property type="protein sequence ID" value="SDL01373.1"/>
    <property type="molecule type" value="Genomic_DNA"/>
</dbReference>
<feature type="transmembrane region" description="Helical" evidence="1">
    <location>
        <begin position="21"/>
        <end position="41"/>
    </location>
</feature>
<evidence type="ECO:0000313" key="2">
    <source>
        <dbReference type="EMBL" id="SDL01373.1"/>
    </source>
</evidence>
<evidence type="ECO:0000313" key="3">
    <source>
        <dbReference type="Proteomes" id="UP000198882"/>
    </source>
</evidence>
<keyword evidence="1" id="KW-1133">Transmembrane helix</keyword>
<accession>A0A1G9GM67</accession>
<dbReference type="AlphaFoldDB" id="A0A1G9GM67"/>
<keyword evidence="1" id="KW-0812">Transmembrane</keyword>
<protein>
    <submittedName>
        <fullName evidence="2">Uncharacterized protein</fullName>
    </submittedName>
</protein>
<proteinExistence type="predicted"/>
<gene>
    <name evidence="2" type="ORF">SAMN04515672_4551</name>
</gene>
<keyword evidence="3" id="KW-1185">Reference proteome</keyword>
<dbReference type="Proteomes" id="UP000198882">
    <property type="component" value="Unassembled WGS sequence"/>
</dbReference>
<sequence>MPNGSLCNSMWRHHPSHPEPVTARSIAAGFLVVAGLVAVLVAVDYPTAAVTTLAVVIAGVLLVRRLRRAQILEIPGTRVGLQVTVSRSRDAAPTVAECSIALVDRDESSAEARPG</sequence>
<name>A0A1G9GM67_9EURY</name>